<organism evidence="1">
    <name type="scientific">marine sediment metagenome</name>
    <dbReference type="NCBI Taxonomy" id="412755"/>
    <lineage>
        <taxon>unclassified sequences</taxon>
        <taxon>metagenomes</taxon>
        <taxon>ecological metagenomes</taxon>
    </lineage>
</organism>
<dbReference type="AlphaFoldDB" id="A0A0F9GC45"/>
<reference evidence="1" key="1">
    <citation type="journal article" date="2015" name="Nature">
        <title>Complex archaea that bridge the gap between prokaryotes and eukaryotes.</title>
        <authorList>
            <person name="Spang A."/>
            <person name="Saw J.H."/>
            <person name="Jorgensen S.L."/>
            <person name="Zaremba-Niedzwiedzka K."/>
            <person name="Martijn J."/>
            <person name="Lind A.E."/>
            <person name="van Eijk R."/>
            <person name="Schleper C."/>
            <person name="Guy L."/>
            <person name="Ettema T.J."/>
        </authorList>
    </citation>
    <scope>NUCLEOTIDE SEQUENCE</scope>
</reference>
<protein>
    <submittedName>
        <fullName evidence="1">Uncharacterized protein</fullName>
    </submittedName>
</protein>
<accession>A0A0F9GC45</accession>
<evidence type="ECO:0000313" key="1">
    <source>
        <dbReference type="EMBL" id="KKL96263.1"/>
    </source>
</evidence>
<comment type="caution">
    <text evidence="1">The sequence shown here is derived from an EMBL/GenBank/DDBJ whole genome shotgun (WGS) entry which is preliminary data.</text>
</comment>
<name>A0A0F9GC45_9ZZZZ</name>
<gene>
    <name evidence="1" type="ORF">LCGC14_1846190</name>
</gene>
<sequence length="62" mass="7203">MEKLDQRKPPRRFQVVAEQDEKSGRWTAACPFCKSQVEGMTFVGTETKIFEHLNASHDRRGH</sequence>
<proteinExistence type="predicted"/>
<dbReference type="EMBL" id="LAZR01018477">
    <property type="protein sequence ID" value="KKL96263.1"/>
    <property type="molecule type" value="Genomic_DNA"/>
</dbReference>